<comment type="caution">
    <text evidence="1">The sequence shown here is derived from an EMBL/GenBank/DDBJ whole genome shotgun (WGS) entry which is preliminary data.</text>
</comment>
<dbReference type="AlphaFoldDB" id="A0A9P8Y8H6"/>
<organism evidence="1 2">
    <name type="scientific">Microdochium trichocladiopsis</name>
    <dbReference type="NCBI Taxonomy" id="1682393"/>
    <lineage>
        <taxon>Eukaryota</taxon>
        <taxon>Fungi</taxon>
        <taxon>Dikarya</taxon>
        <taxon>Ascomycota</taxon>
        <taxon>Pezizomycotina</taxon>
        <taxon>Sordariomycetes</taxon>
        <taxon>Xylariomycetidae</taxon>
        <taxon>Xylariales</taxon>
        <taxon>Microdochiaceae</taxon>
        <taxon>Microdochium</taxon>
    </lineage>
</organism>
<sequence length="146" mass="16423">MPYKWLRSEGRRLREGEHFCFSDLQKRSEASIDSLLGLSFCAFYVVRVSPWSCLSSWSRIQPGAGSLLSVCDAWFHTLLFFFLVSLSDKRWRPALLNLFFLSFFSSNRVPLKAHLAQTVGSTATAQPRESAPGFSILCDHGITPGT</sequence>
<dbReference type="GeneID" id="70177510"/>
<evidence type="ECO:0000313" key="2">
    <source>
        <dbReference type="Proteomes" id="UP000756346"/>
    </source>
</evidence>
<evidence type="ECO:0000313" key="1">
    <source>
        <dbReference type="EMBL" id="KAH7030921.1"/>
    </source>
</evidence>
<reference evidence="1" key="1">
    <citation type="journal article" date="2021" name="Nat. Commun.">
        <title>Genetic determinants of endophytism in the Arabidopsis root mycobiome.</title>
        <authorList>
            <person name="Mesny F."/>
            <person name="Miyauchi S."/>
            <person name="Thiergart T."/>
            <person name="Pickel B."/>
            <person name="Atanasova L."/>
            <person name="Karlsson M."/>
            <person name="Huettel B."/>
            <person name="Barry K.W."/>
            <person name="Haridas S."/>
            <person name="Chen C."/>
            <person name="Bauer D."/>
            <person name="Andreopoulos W."/>
            <person name="Pangilinan J."/>
            <person name="LaButti K."/>
            <person name="Riley R."/>
            <person name="Lipzen A."/>
            <person name="Clum A."/>
            <person name="Drula E."/>
            <person name="Henrissat B."/>
            <person name="Kohler A."/>
            <person name="Grigoriev I.V."/>
            <person name="Martin F.M."/>
            <person name="Hacquard S."/>
        </authorList>
    </citation>
    <scope>NUCLEOTIDE SEQUENCE</scope>
    <source>
        <strain evidence="1">MPI-CAGE-CH-0230</strain>
    </source>
</reference>
<name>A0A9P8Y8H6_9PEZI</name>
<keyword evidence="2" id="KW-1185">Reference proteome</keyword>
<accession>A0A9P8Y8H6</accession>
<protein>
    <submittedName>
        <fullName evidence="1">Uncharacterized protein</fullName>
    </submittedName>
</protein>
<dbReference type="RefSeq" id="XP_046012601.1">
    <property type="nucleotide sequence ID" value="XM_046147964.1"/>
</dbReference>
<dbReference type="EMBL" id="JAGTJQ010000005">
    <property type="protein sequence ID" value="KAH7030921.1"/>
    <property type="molecule type" value="Genomic_DNA"/>
</dbReference>
<dbReference type="Proteomes" id="UP000756346">
    <property type="component" value="Unassembled WGS sequence"/>
</dbReference>
<proteinExistence type="predicted"/>
<gene>
    <name evidence="1" type="ORF">B0I36DRAFT_116044</name>
</gene>